<dbReference type="EMBL" id="CAJOAY010016451">
    <property type="protein sequence ID" value="CAF4301059.1"/>
    <property type="molecule type" value="Genomic_DNA"/>
</dbReference>
<name>A0A820HZI9_9BILA</name>
<feature type="region of interest" description="Disordered" evidence="1">
    <location>
        <begin position="60"/>
        <end position="85"/>
    </location>
</feature>
<evidence type="ECO:0000313" key="3">
    <source>
        <dbReference type="Proteomes" id="UP000663881"/>
    </source>
</evidence>
<gene>
    <name evidence="2" type="ORF">OKA104_LOCUS46207</name>
</gene>
<proteinExistence type="predicted"/>
<evidence type="ECO:0000256" key="1">
    <source>
        <dbReference type="SAM" id="MobiDB-lite"/>
    </source>
</evidence>
<accession>A0A820HZI9</accession>
<dbReference type="AlphaFoldDB" id="A0A820HZI9"/>
<comment type="caution">
    <text evidence="2">The sequence shown here is derived from an EMBL/GenBank/DDBJ whole genome shotgun (WGS) entry which is preliminary data.</text>
</comment>
<reference evidence="2" key="1">
    <citation type="submission" date="2021-02" db="EMBL/GenBank/DDBJ databases">
        <authorList>
            <person name="Nowell W R."/>
        </authorList>
    </citation>
    <scope>NUCLEOTIDE SEQUENCE</scope>
</reference>
<feature type="non-terminal residue" evidence="2">
    <location>
        <position position="122"/>
    </location>
</feature>
<feature type="compositionally biased region" description="Polar residues" evidence="1">
    <location>
        <begin position="60"/>
        <end position="80"/>
    </location>
</feature>
<dbReference type="Proteomes" id="UP000663881">
    <property type="component" value="Unassembled WGS sequence"/>
</dbReference>
<sequence>YKGKKQLKRHHRIGAGGHASVLAAISTCASTKKTSMISVKNQLEKSIIGTDNARTDMLNRTKQKNPISSAHESNKNNNNLRWRKDQTHWRQANTERSEEDIAIDAHVEIAASTDACPPAPIR</sequence>
<organism evidence="2 3">
    <name type="scientific">Adineta steineri</name>
    <dbReference type="NCBI Taxonomy" id="433720"/>
    <lineage>
        <taxon>Eukaryota</taxon>
        <taxon>Metazoa</taxon>
        <taxon>Spiralia</taxon>
        <taxon>Gnathifera</taxon>
        <taxon>Rotifera</taxon>
        <taxon>Eurotatoria</taxon>
        <taxon>Bdelloidea</taxon>
        <taxon>Adinetida</taxon>
        <taxon>Adinetidae</taxon>
        <taxon>Adineta</taxon>
    </lineage>
</organism>
<protein>
    <submittedName>
        <fullName evidence="2">Uncharacterized protein</fullName>
    </submittedName>
</protein>
<evidence type="ECO:0000313" key="2">
    <source>
        <dbReference type="EMBL" id="CAF4301059.1"/>
    </source>
</evidence>